<dbReference type="Proteomes" id="UP000664654">
    <property type="component" value="Unassembled WGS sequence"/>
</dbReference>
<gene>
    <name evidence="2" type="ORF">J0A66_00810</name>
</gene>
<feature type="transmembrane region" description="Helical" evidence="1">
    <location>
        <begin position="12"/>
        <end position="33"/>
    </location>
</feature>
<organism evidence="2 3">
    <name type="scientific">Bowmanella dokdonensis</name>
    <dbReference type="NCBI Taxonomy" id="751969"/>
    <lineage>
        <taxon>Bacteria</taxon>
        <taxon>Pseudomonadati</taxon>
        <taxon>Pseudomonadota</taxon>
        <taxon>Gammaproteobacteria</taxon>
        <taxon>Alteromonadales</taxon>
        <taxon>Alteromonadaceae</taxon>
        <taxon>Bowmanella</taxon>
    </lineage>
</organism>
<accession>A0A939DK10</accession>
<comment type="caution">
    <text evidence="2">The sequence shown here is derived from an EMBL/GenBank/DDBJ whole genome shotgun (WGS) entry which is preliminary data.</text>
</comment>
<dbReference type="RefSeq" id="WP_206571872.1">
    <property type="nucleotide sequence ID" value="NZ_JAFKCV010000001.1"/>
</dbReference>
<feature type="transmembrane region" description="Helical" evidence="1">
    <location>
        <begin position="81"/>
        <end position="99"/>
    </location>
</feature>
<evidence type="ECO:0008006" key="4">
    <source>
        <dbReference type="Google" id="ProtNLM"/>
    </source>
</evidence>
<dbReference type="EMBL" id="JAFKCV010000001">
    <property type="protein sequence ID" value="MBN7823752.1"/>
    <property type="molecule type" value="Genomic_DNA"/>
</dbReference>
<sequence>MSATPMPKGVKVFAWIMLVWNLLGVAAFFMHVTLSPDALAQLPAEQQVLYENIPVWSTLAFAVAVCCALAANILLLMRNALALPLFVLSLLGILVQQYYNFMVVDSLGVMGPSSLVMPALIMIFALALIIVSHRGKQQSWLS</sequence>
<dbReference type="AlphaFoldDB" id="A0A939DK10"/>
<feature type="transmembrane region" description="Helical" evidence="1">
    <location>
        <begin position="111"/>
        <end position="131"/>
    </location>
</feature>
<feature type="transmembrane region" description="Helical" evidence="1">
    <location>
        <begin position="53"/>
        <end position="74"/>
    </location>
</feature>
<keyword evidence="1" id="KW-0472">Membrane</keyword>
<keyword evidence="3" id="KW-1185">Reference proteome</keyword>
<evidence type="ECO:0000313" key="3">
    <source>
        <dbReference type="Proteomes" id="UP000664654"/>
    </source>
</evidence>
<proteinExistence type="predicted"/>
<evidence type="ECO:0000313" key="2">
    <source>
        <dbReference type="EMBL" id="MBN7823752.1"/>
    </source>
</evidence>
<keyword evidence="1" id="KW-1133">Transmembrane helix</keyword>
<protein>
    <recommendedName>
        <fullName evidence="4">Sugar transporter</fullName>
    </recommendedName>
</protein>
<evidence type="ECO:0000256" key="1">
    <source>
        <dbReference type="SAM" id="Phobius"/>
    </source>
</evidence>
<reference evidence="2" key="1">
    <citation type="submission" date="2021-03" db="EMBL/GenBank/DDBJ databases">
        <title>novel species isolated from a fishpond in China.</title>
        <authorList>
            <person name="Lu H."/>
            <person name="Cai Z."/>
        </authorList>
    </citation>
    <scope>NUCLEOTIDE SEQUENCE</scope>
    <source>
        <strain evidence="2">JCM 30855</strain>
    </source>
</reference>
<name>A0A939DK10_9ALTE</name>
<keyword evidence="1" id="KW-0812">Transmembrane</keyword>